<proteinExistence type="inferred from homology"/>
<reference evidence="14" key="1">
    <citation type="submission" date="2025-08" db="UniProtKB">
        <authorList>
            <consortium name="Ensembl"/>
        </authorList>
    </citation>
    <scope>IDENTIFICATION</scope>
</reference>
<dbReference type="Proteomes" id="UP000694680">
    <property type="component" value="Unassembled WGS sequence"/>
</dbReference>
<dbReference type="GO" id="GO:0005634">
    <property type="term" value="C:nucleus"/>
    <property type="evidence" value="ECO:0007669"/>
    <property type="project" value="UniProtKB-SubCell"/>
</dbReference>
<dbReference type="Gene3D" id="3.30.160.60">
    <property type="entry name" value="Classic Zinc Finger"/>
    <property type="match status" value="7"/>
</dbReference>
<evidence type="ECO:0000256" key="3">
    <source>
        <dbReference type="ARBA" id="ARBA00022723"/>
    </source>
</evidence>
<dbReference type="PROSITE" id="PS50157">
    <property type="entry name" value="ZINC_FINGER_C2H2_2"/>
    <property type="match status" value="8"/>
</dbReference>
<dbReference type="AlphaFoldDB" id="A0A8C5DFI5"/>
<comment type="similarity">
    <text evidence="2">Belongs to the krueppel C2H2-type zinc-finger protein family.</text>
</comment>
<dbReference type="SUPFAM" id="SSF57667">
    <property type="entry name" value="beta-beta-alpha zinc fingers"/>
    <property type="match status" value="4"/>
</dbReference>
<dbReference type="InterPro" id="IPR050331">
    <property type="entry name" value="Zinc_finger"/>
</dbReference>
<reference evidence="14" key="2">
    <citation type="submission" date="2025-09" db="UniProtKB">
        <authorList>
            <consortium name="Ensembl"/>
        </authorList>
    </citation>
    <scope>IDENTIFICATION</scope>
</reference>
<dbReference type="Pfam" id="PF00096">
    <property type="entry name" value="zf-C2H2"/>
    <property type="match status" value="7"/>
</dbReference>
<dbReference type="FunFam" id="3.30.160.60:FF:001498">
    <property type="entry name" value="Zinc finger protein 404"/>
    <property type="match status" value="1"/>
</dbReference>
<dbReference type="PANTHER" id="PTHR16515">
    <property type="entry name" value="PR DOMAIN ZINC FINGER PROTEIN"/>
    <property type="match status" value="1"/>
</dbReference>
<evidence type="ECO:0000256" key="5">
    <source>
        <dbReference type="ARBA" id="ARBA00022771"/>
    </source>
</evidence>
<keyword evidence="15" id="KW-1185">Reference proteome</keyword>
<evidence type="ECO:0000256" key="6">
    <source>
        <dbReference type="ARBA" id="ARBA00022833"/>
    </source>
</evidence>
<keyword evidence="7" id="KW-0805">Transcription regulation</keyword>
<dbReference type="FunFam" id="3.30.160.60:FF:000185">
    <property type="entry name" value="zinc finger protein 319"/>
    <property type="match status" value="1"/>
</dbReference>
<dbReference type="Ensembl" id="ENSGWIT00000006568.1">
    <property type="protein sequence ID" value="ENSGWIP00000005954.1"/>
    <property type="gene ID" value="ENSGWIG00000003476.1"/>
</dbReference>
<feature type="domain" description="C2H2-type" evidence="13">
    <location>
        <begin position="90"/>
        <end position="117"/>
    </location>
</feature>
<feature type="domain" description="C2H2-type" evidence="13">
    <location>
        <begin position="230"/>
        <end position="257"/>
    </location>
</feature>
<evidence type="ECO:0000256" key="7">
    <source>
        <dbReference type="ARBA" id="ARBA00023015"/>
    </source>
</evidence>
<dbReference type="InterPro" id="IPR036236">
    <property type="entry name" value="Znf_C2H2_sf"/>
</dbReference>
<evidence type="ECO:0000256" key="12">
    <source>
        <dbReference type="SAM" id="MobiDB-lite"/>
    </source>
</evidence>
<organism evidence="14 15">
    <name type="scientific">Gouania willdenowi</name>
    <name type="common">Blunt-snouted clingfish</name>
    <name type="synonym">Lepadogaster willdenowi</name>
    <dbReference type="NCBI Taxonomy" id="441366"/>
    <lineage>
        <taxon>Eukaryota</taxon>
        <taxon>Metazoa</taxon>
        <taxon>Chordata</taxon>
        <taxon>Craniata</taxon>
        <taxon>Vertebrata</taxon>
        <taxon>Euteleostomi</taxon>
        <taxon>Actinopterygii</taxon>
        <taxon>Neopterygii</taxon>
        <taxon>Teleostei</taxon>
        <taxon>Neoteleostei</taxon>
        <taxon>Acanthomorphata</taxon>
        <taxon>Ovalentaria</taxon>
        <taxon>Blenniimorphae</taxon>
        <taxon>Blenniiformes</taxon>
        <taxon>Gobiesocoidei</taxon>
        <taxon>Gobiesocidae</taxon>
        <taxon>Gobiesocinae</taxon>
        <taxon>Gouania</taxon>
    </lineage>
</organism>
<keyword evidence="9" id="KW-0804">Transcription</keyword>
<dbReference type="FunFam" id="3.30.160.60:FF:000624">
    <property type="entry name" value="zinc finger protein 697"/>
    <property type="match status" value="1"/>
</dbReference>
<dbReference type="FunFam" id="3.30.160.60:FF:000671">
    <property type="entry name" value="Zinc finger protein 26"/>
    <property type="match status" value="1"/>
</dbReference>
<keyword evidence="3" id="KW-0479">Metal-binding</keyword>
<feature type="domain" description="C2H2-type" evidence="13">
    <location>
        <begin position="146"/>
        <end position="173"/>
    </location>
</feature>
<dbReference type="SMART" id="SM00355">
    <property type="entry name" value="ZnF_C2H2"/>
    <property type="match status" value="8"/>
</dbReference>
<dbReference type="GO" id="GO:0010468">
    <property type="term" value="P:regulation of gene expression"/>
    <property type="evidence" value="ECO:0007669"/>
    <property type="project" value="TreeGrafter"/>
</dbReference>
<sequence>MYVFWSHYVYSEKKGEKKYAKIPTLNPVSETPYEKCVTIGHLSHIKLSSLLTPQRSQDHEAQPQQRNKSKRKTSEQRVQQQSQAGVKAKHTCDQCGKAYSCKSALTRHQIIHSGEKPFNCDQCGKAFTESSTLRRHKVVHTGVKKFECDECGKTFSRSGHLSRHVLIHRGIKAHRCEQCGKTFTRRSSLKSHMQTHSRTELYRCDHCGKIYKHKQHLTEHLRSHTGHEVCPCDQCDKVFTTYSMLKCHQLSHSLERPHKCDMCGKSYKWKSHLNHHQLVHEKNVIRCDECGKTFSTSSVLHSHLCVDGDMEQESSSDPSDTRMVTTPSAFLVYSFKVTKYSCSVEQLHSPTSSTPNPLSERGISSNGRALAAQRQGTIFTLPHTKEKMQKAIVKYHRQCHLYLYIDISGVF</sequence>
<keyword evidence="5 11" id="KW-0863">Zinc-finger</keyword>
<evidence type="ECO:0000259" key="13">
    <source>
        <dbReference type="PROSITE" id="PS50157"/>
    </source>
</evidence>
<dbReference type="GO" id="GO:0008270">
    <property type="term" value="F:zinc ion binding"/>
    <property type="evidence" value="ECO:0007669"/>
    <property type="project" value="UniProtKB-KW"/>
</dbReference>
<feature type="domain" description="C2H2-type" evidence="13">
    <location>
        <begin position="174"/>
        <end position="201"/>
    </location>
</feature>
<evidence type="ECO:0000256" key="9">
    <source>
        <dbReference type="ARBA" id="ARBA00023163"/>
    </source>
</evidence>
<accession>A0A8C5DFI5</accession>
<keyword evidence="10" id="KW-0539">Nucleus</keyword>
<dbReference type="PANTHER" id="PTHR16515:SF66">
    <property type="entry name" value="C2H2-TYPE DOMAIN-CONTAINING PROTEIN"/>
    <property type="match status" value="1"/>
</dbReference>
<name>A0A8C5DFI5_GOUWI</name>
<evidence type="ECO:0000313" key="14">
    <source>
        <dbReference type="Ensembl" id="ENSGWIP00000005954.1"/>
    </source>
</evidence>
<feature type="domain" description="C2H2-type" evidence="13">
    <location>
        <begin position="202"/>
        <end position="229"/>
    </location>
</feature>
<protein>
    <recommendedName>
        <fullName evidence="13">C2H2-type domain-containing protein</fullName>
    </recommendedName>
</protein>
<dbReference type="PROSITE" id="PS00028">
    <property type="entry name" value="ZINC_FINGER_C2H2_1"/>
    <property type="match status" value="7"/>
</dbReference>
<evidence type="ECO:0000256" key="10">
    <source>
        <dbReference type="ARBA" id="ARBA00023242"/>
    </source>
</evidence>
<feature type="domain" description="C2H2-type" evidence="13">
    <location>
        <begin position="258"/>
        <end position="280"/>
    </location>
</feature>
<dbReference type="FunFam" id="3.30.160.60:FF:000875">
    <property type="entry name" value="zinc finger protein 236 isoform X7"/>
    <property type="match status" value="1"/>
</dbReference>
<evidence type="ECO:0000256" key="4">
    <source>
        <dbReference type="ARBA" id="ARBA00022737"/>
    </source>
</evidence>
<dbReference type="FunFam" id="3.30.160.60:FF:000045">
    <property type="entry name" value="ZFP69 zinc finger protein B"/>
    <property type="match status" value="1"/>
</dbReference>
<evidence type="ECO:0000256" key="11">
    <source>
        <dbReference type="PROSITE-ProRule" id="PRU00042"/>
    </source>
</evidence>
<evidence type="ECO:0000256" key="1">
    <source>
        <dbReference type="ARBA" id="ARBA00004123"/>
    </source>
</evidence>
<keyword evidence="6" id="KW-0862">Zinc</keyword>
<evidence type="ECO:0000313" key="15">
    <source>
        <dbReference type="Proteomes" id="UP000694680"/>
    </source>
</evidence>
<feature type="domain" description="C2H2-type" evidence="13">
    <location>
        <begin position="285"/>
        <end position="303"/>
    </location>
</feature>
<dbReference type="GO" id="GO:0003677">
    <property type="term" value="F:DNA binding"/>
    <property type="evidence" value="ECO:0007669"/>
    <property type="project" value="UniProtKB-KW"/>
</dbReference>
<dbReference type="InterPro" id="IPR013087">
    <property type="entry name" value="Znf_C2H2_type"/>
</dbReference>
<feature type="region of interest" description="Disordered" evidence="12">
    <location>
        <begin position="53"/>
        <end position="85"/>
    </location>
</feature>
<evidence type="ECO:0000256" key="8">
    <source>
        <dbReference type="ARBA" id="ARBA00023125"/>
    </source>
</evidence>
<evidence type="ECO:0000256" key="2">
    <source>
        <dbReference type="ARBA" id="ARBA00006991"/>
    </source>
</evidence>
<feature type="domain" description="C2H2-type" evidence="13">
    <location>
        <begin position="118"/>
        <end position="145"/>
    </location>
</feature>
<keyword evidence="8" id="KW-0238">DNA-binding</keyword>
<feature type="region of interest" description="Disordered" evidence="12">
    <location>
        <begin position="347"/>
        <end position="367"/>
    </location>
</feature>
<comment type="subcellular location">
    <subcellularLocation>
        <location evidence="1">Nucleus</location>
    </subcellularLocation>
</comment>
<keyword evidence="4" id="KW-0677">Repeat</keyword>